<protein>
    <recommendedName>
        <fullName evidence="6">Peptidase M20 dimerisation domain-containing protein</fullName>
    </recommendedName>
</protein>
<keyword evidence="3" id="KW-0378">Hydrolase</keyword>
<dbReference type="NCBIfam" id="TIGR01891">
    <property type="entry name" value="amidohydrolases"/>
    <property type="match status" value="1"/>
</dbReference>
<proteinExistence type="inferred from homology"/>
<dbReference type="PANTHER" id="PTHR11014:SF140">
    <property type="entry name" value="IAA-AMINO ACID HYDROLASE ILR1-LIKE 3"/>
    <property type="match status" value="1"/>
</dbReference>
<dbReference type="Pfam" id="PF01546">
    <property type="entry name" value="Peptidase_M20"/>
    <property type="match status" value="1"/>
</dbReference>
<dbReference type="SUPFAM" id="SSF53187">
    <property type="entry name" value="Zn-dependent exopeptidases"/>
    <property type="match status" value="1"/>
</dbReference>
<evidence type="ECO:0008006" key="6">
    <source>
        <dbReference type="Google" id="ProtNLM"/>
    </source>
</evidence>
<organism evidence="4 5">
    <name type="scientific">Asparagus officinalis</name>
    <name type="common">Garden asparagus</name>
    <dbReference type="NCBI Taxonomy" id="4686"/>
    <lineage>
        <taxon>Eukaryota</taxon>
        <taxon>Viridiplantae</taxon>
        <taxon>Streptophyta</taxon>
        <taxon>Embryophyta</taxon>
        <taxon>Tracheophyta</taxon>
        <taxon>Spermatophyta</taxon>
        <taxon>Magnoliopsida</taxon>
        <taxon>Liliopsida</taxon>
        <taxon>Asparagales</taxon>
        <taxon>Asparagaceae</taxon>
        <taxon>Asparagoideae</taxon>
        <taxon>Asparagus</taxon>
    </lineage>
</organism>
<name>A0A5P1EZ37_ASPOF</name>
<dbReference type="EMBL" id="CM007384">
    <property type="protein sequence ID" value="ONK71378.1"/>
    <property type="molecule type" value="Genomic_DNA"/>
</dbReference>
<comment type="similarity">
    <text evidence="2">Belongs to the peptidase M20 family.</text>
</comment>
<dbReference type="Gene3D" id="3.40.630.10">
    <property type="entry name" value="Zn peptidases"/>
    <property type="match status" value="2"/>
</dbReference>
<dbReference type="OMA" id="GIGMANE"/>
<comment type="function">
    <text evidence="1">Hydrolyzes certain amino acid conjugates of the plant growth regulator indole-3-acetic acid (IAA).</text>
</comment>
<accession>A0A5P1EZ37</accession>
<reference evidence="5" key="1">
    <citation type="journal article" date="2017" name="Nat. Commun.">
        <title>The asparagus genome sheds light on the origin and evolution of a young Y chromosome.</title>
        <authorList>
            <person name="Harkess A."/>
            <person name="Zhou J."/>
            <person name="Xu C."/>
            <person name="Bowers J.E."/>
            <person name="Van der Hulst R."/>
            <person name="Ayyampalayam S."/>
            <person name="Mercati F."/>
            <person name="Riccardi P."/>
            <person name="McKain M.R."/>
            <person name="Kakrana A."/>
            <person name="Tang H."/>
            <person name="Ray J."/>
            <person name="Groenendijk J."/>
            <person name="Arikit S."/>
            <person name="Mathioni S.M."/>
            <person name="Nakano M."/>
            <person name="Shan H."/>
            <person name="Telgmann-Rauber A."/>
            <person name="Kanno A."/>
            <person name="Yue Z."/>
            <person name="Chen H."/>
            <person name="Li W."/>
            <person name="Chen Y."/>
            <person name="Xu X."/>
            <person name="Zhang Y."/>
            <person name="Luo S."/>
            <person name="Chen H."/>
            <person name="Gao J."/>
            <person name="Mao Z."/>
            <person name="Pires J.C."/>
            <person name="Luo M."/>
            <person name="Kudrna D."/>
            <person name="Wing R.A."/>
            <person name="Meyers B.C."/>
            <person name="Yi K."/>
            <person name="Kong H."/>
            <person name="Lavrijsen P."/>
            <person name="Sunseri F."/>
            <person name="Falavigna A."/>
            <person name="Ye Y."/>
            <person name="Leebens-Mack J.H."/>
            <person name="Chen G."/>
        </authorList>
    </citation>
    <scope>NUCLEOTIDE SEQUENCE [LARGE SCALE GENOMIC DNA]</scope>
    <source>
        <strain evidence="5">cv. DH0086</strain>
    </source>
</reference>
<dbReference type="InterPro" id="IPR002933">
    <property type="entry name" value="Peptidase_M20"/>
</dbReference>
<evidence type="ECO:0000256" key="1">
    <source>
        <dbReference type="ARBA" id="ARBA00003007"/>
    </source>
</evidence>
<dbReference type="SUPFAM" id="SSF55031">
    <property type="entry name" value="Bacterial exopeptidase dimerisation domain"/>
    <property type="match status" value="1"/>
</dbReference>
<sequence length="261" mass="28396">MIKEGALEGVGAIFGMHVDYQLPTGSISSYPGPTNAAVCFFEAKIEGKSGNAASPHLNVDSVVATSFAILAMQQLISREDDPHHSQVLSVTYVKGGESHDTTPPFVEFGGTLRSLTTDGLYRLQRRVKEVIEGQALVHMCKAFISMKDEEYPAYPAVENDERLHQHVQKIGSLMLGPDNVKMGKKIMAGEDFAFYQQLIPGVIFGIGMANEKLGAVHSAHSPYFFIDEKVLPIGAALHSAIAEAYLDERRKFEGQCGPVLS</sequence>
<dbReference type="PANTHER" id="PTHR11014">
    <property type="entry name" value="PEPTIDASE M20 FAMILY MEMBER"/>
    <property type="match status" value="1"/>
</dbReference>
<evidence type="ECO:0000256" key="2">
    <source>
        <dbReference type="ARBA" id="ARBA00006153"/>
    </source>
</evidence>
<dbReference type="InterPro" id="IPR036264">
    <property type="entry name" value="Bact_exopeptidase_dim_dom"/>
</dbReference>
<evidence type="ECO:0000256" key="3">
    <source>
        <dbReference type="ARBA" id="ARBA00022801"/>
    </source>
</evidence>
<dbReference type="GO" id="GO:0016787">
    <property type="term" value="F:hydrolase activity"/>
    <property type="evidence" value="ECO:0007669"/>
    <property type="project" value="UniProtKB-KW"/>
</dbReference>
<gene>
    <name evidence="4" type="ORF">A4U43_C04F7930</name>
</gene>
<dbReference type="Proteomes" id="UP000243459">
    <property type="component" value="Chromosome 4"/>
</dbReference>
<dbReference type="FunFam" id="3.30.70.360:FF:000001">
    <property type="entry name" value="N-acetyldiaminopimelate deacetylase"/>
    <property type="match status" value="1"/>
</dbReference>
<dbReference type="AlphaFoldDB" id="A0A5P1EZ37"/>
<evidence type="ECO:0000313" key="5">
    <source>
        <dbReference type="Proteomes" id="UP000243459"/>
    </source>
</evidence>
<dbReference type="InterPro" id="IPR017439">
    <property type="entry name" value="Amidohydrolase"/>
</dbReference>
<evidence type="ECO:0000313" key="4">
    <source>
        <dbReference type="EMBL" id="ONK71378.1"/>
    </source>
</evidence>
<keyword evidence="5" id="KW-1185">Reference proteome</keyword>
<dbReference type="Gramene" id="ONK71378">
    <property type="protein sequence ID" value="ONK71378"/>
    <property type="gene ID" value="A4U43_C04F7930"/>
</dbReference>